<feature type="non-terminal residue" evidence="2">
    <location>
        <position position="1"/>
    </location>
</feature>
<sequence>DGSAYVNRTSKSSTRDPNHRGLQDKDRKDWSITEKRKYGMDADDAYQHLQKIIEHLQEKELLLLKQQRNYNIVLLTLDPHSDFLFVNQVEVPMDDTSVLYWLCGSNANSTFDLAEIQVLSQEDIN</sequence>
<proteinExistence type="predicted"/>
<feature type="region of interest" description="Disordered" evidence="1">
    <location>
        <begin position="1"/>
        <end position="27"/>
    </location>
</feature>
<dbReference type="Proteomes" id="UP000281549">
    <property type="component" value="Unassembled WGS sequence"/>
</dbReference>
<gene>
    <name evidence="2" type="ORF">ROZALSC1DRAFT_25831</name>
</gene>
<accession>A0A4P9YCR5</accession>
<evidence type="ECO:0000313" key="2">
    <source>
        <dbReference type="EMBL" id="RKP15960.1"/>
    </source>
</evidence>
<evidence type="ECO:0000313" key="3">
    <source>
        <dbReference type="Proteomes" id="UP000281549"/>
    </source>
</evidence>
<organism evidence="2 3">
    <name type="scientific">Rozella allomycis (strain CSF55)</name>
    <dbReference type="NCBI Taxonomy" id="988480"/>
    <lineage>
        <taxon>Eukaryota</taxon>
        <taxon>Fungi</taxon>
        <taxon>Fungi incertae sedis</taxon>
        <taxon>Cryptomycota</taxon>
        <taxon>Cryptomycota incertae sedis</taxon>
        <taxon>Rozella</taxon>
    </lineage>
</organism>
<reference evidence="3" key="1">
    <citation type="journal article" date="2018" name="Nat. Microbiol.">
        <title>Leveraging single-cell genomics to expand the fungal tree of life.</title>
        <authorList>
            <person name="Ahrendt S.R."/>
            <person name="Quandt C.A."/>
            <person name="Ciobanu D."/>
            <person name="Clum A."/>
            <person name="Salamov A."/>
            <person name="Andreopoulos B."/>
            <person name="Cheng J.F."/>
            <person name="Woyke T."/>
            <person name="Pelin A."/>
            <person name="Henrissat B."/>
            <person name="Reynolds N.K."/>
            <person name="Benny G.L."/>
            <person name="Smith M.E."/>
            <person name="James T.Y."/>
            <person name="Grigoriev I.V."/>
        </authorList>
    </citation>
    <scope>NUCLEOTIDE SEQUENCE [LARGE SCALE GENOMIC DNA]</scope>
    <source>
        <strain evidence="3">CSF55</strain>
    </source>
</reference>
<dbReference type="AlphaFoldDB" id="A0A4P9YCR5"/>
<feature type="compositionally biased region" description="Basic and acidic residues" evidence="1">
    <location>
        <begin position="13"/>
        <end position="27"/>
    </location>
</feature>
<dbReference type="EMBL" id="ML007257">
    <property type="protein sequence ID" value="RKP15960.1"/>
    <property type="molecule type" value="Genomic_DNA"/>
</dbReference>
<feature type="compositionally biased region" description="Polar residues" evidence="1">
    <location>
        <begin position="1"/>
        <end position="12"/>
    </location>
</feature>
<evidence type="ECO:0000256" key="1">
    <source>
        <dbReference type="SAM" id="MobiDB-lite"/>
    </source>
</evidence>
<name>A0A4P9YCR5_ROZAC</name>
<protein>
    <submittedName>
        <fullName evidence="2">Uncharacterized protein</fullName>
    </submittedName>
</protein>